<evidence type="ECO:0000313" key="2">
    <source>
        <dbReference type="EMBL" id="KAK0731811.1"/>
    </source>
</evidence>
<gene>
    <name evidence="2" type="ORF">B0H67DRAFT_87861</name>
</gene>
<keyword evidence="1" id="KW-0472">Membrane</keyword>
<organism evidence="2 3">
    <name type="scientific">Lasiosphaeris hirsuta</name>
    <dbReference type="NCBI Taxonomy" id="260670"/>
    <lineage>
        <taxon>Eukaryota</taxon>
        <taxon>Fungi</taxon>
        <taxon>Dikarya</taxon>
        <taxon>Ascomycota</taxon>
        <taxon>Pezizomycotina</taxon>
        <taxon>Sordariomycetes</taxon>
        <taxon>Sordariomycetidae</taxon>
        <taxon>Sordariales</taxon>
        <taxon>Lasiosphaeriaceae</taxon>
        <taxon>Lasiosphaeris</taxon>
    </lineage>
</organism>
<keyword evidence="1" id="KW-1133">Transmembrane helix</keyword>
<feature type="transmembrane region" description="Helical" evidence="1">
    <location>
        <begin position="76"/>
        <end position="95"/>
    </location>
</feature>
<feature type="transmembrane region" description="Helical" evidence="1">
    <location>
        <begin position="137"/>
        <end position="155"/>
    </location>
</feature>
<evidence type="ECO:0008006" key="4">
    <source>
        <dbReference type="Google" id="ProtNLM"/>
    </source>
</evidence>
<proteinExistence type="predicted"/>
<reference evidence="2" key="1">
    <citation type="submission" date="2023-06" db="EMBL/GenBank/DDBJ databases">
        <title>Genome-scale phylogeny and comparative genomics of the fungal order Sordariales.</title>
        <authorList>
            <consortium name="Lawrence Berkeley National Laboratory"/>
            <person name="Hensen N."/>
            <person name="Bonometti L."/>
            <person name="Westerberg I."/>
            <person name="Brannstrom I.O."/>
            <person name="Guillou S."/>
            <person name="Cros-Aarteil S."/>
            <person name="Calhoun S."/>
            <person name="Haridas S."/>
            <person name="Kuo A."/>
            <person name="Mondo S."/>
            <person name="Pangilinan J."/>
            <person name="Riley R."/>
            <person name="Labutti K."/>
            <person name="Andreopoulos B."/>
            <person name="Lipzen A."/>
            <person name="Chen C."/>
            <person name="Yanf M."/>
            <person name="Daum C."/>
            <person name="Ng V."/>
            <person name="Clum A."/>
            <person name="Steindorff A."/>
            <person name="Ohm R."/>
            <person name="Martin F."/>
            <person name="Silar P."/>
            <person name="Natvig D."/>
            <person name="Lalanne C."/>
            <person name="Gautier V."/>
            <person name="Ament-Velasquez S.L."/>
            <person name="Kruys A."/>
            <person name="Hutchinson M.I."/>
            <person name="Powell A.J."/>
            <person name="Barry K."/>
            <person name="Miller A.N."/>
            <person name="Grigoriev I.V."/>
            <person name="Debuchy R."/>
            <person name="Gladieux P."/>
            <person name="Thoren M.H."/>
            <person name="Johannesson H."/>
        </authorList>
    </citation>
    <scope>NUCLEOTIDE SEQUENCE</scope>
    <source>
        <strain evidence="2">SMH4607-1</strain>
    </source>
</reference>
<dbReference type="AlphaFoldDB" id="A0AA40EC01"/>
<comment type="caution">
    <text evidence="2">The sequence shown here is derived from an EMBL/GenBank/DDBJ whole genome shotgun (WGS) entry which is preliminary data.</text>
</comment>
<name>A0AA40EC01_9PEZI</name>
<dbReference type="Proteomes" id="UP001172102">
    <property type="component" value="Unassembled WGS sequence"/>
</dbReference>
<sequence>MSWIIFDTTESVIEVLWDVALAVFVARIALFYAALNLGTAALALELTPYLARALAALGAAESPLLMRLGGSNTLPLALPLLLGSAVWARCLVVYYEIPRVRGFRVAIGVVAVGVMLVVGEVLKAMGMWGGYAVDDGVLAAMLGGCALMPLGEMVLEGLGKEER</sequence>
<keyword evidence="3" id="KW-1185">Reference proteome</keyword>
<feature type="transmembrane region" description="Helical" evidence="1">
    <location>
        <begin position="15"/>
        <end position="37"/>
    </location>
</feature>
<feature type="transmembrane region" description="Helical" evidence="1">
    <location>
        <begin position="102"/>
        <end position="125"/>
    </location>
</feature>
<protein>
    <recommendedName>
        <fullName evidence="4">Transmembrane protein</fullName>
    </recommendedName>
</protein>
<keyword evidence="1" id="KW-0812">Transmembrane</keyword>
<dbReference type="EMBL" id="JAUKUA010000001">
    <property type="protein sequence ID" value="KAK0731811.1"/>
    <property type="molecule type" value="Genomic_DNA"/>
</dbReference>
<evidence type="ECO:0000256" key="1">
    <source>
        <dbReference type="SAM" id="Phobius"/>
    </source>
</evidence>
<accession>A0AA40EC01</accession>
<evidence type="ECO:0000313" key="3">
    <source>
        <dbReference type="Proteomes" id="UP001172102"/>
    </source>
</evidence>